<dbReference type="SUPFAM" id="SSF57492">
    <property type="entry name" value="Trefoil"/>
    <property type="match status" value="1"/>
</dbReference>
<feature type="signal peptide" evidence="3">
    <location>
        <begin position="1"/>
        <end position="35"/>
    </location>
</feature>
<protein>
    <recommendedName>
        <fullName evidence="4">P-type domain-containing protein</fullName>
    </recommendedName>
</protein>
<dbReference type="InterPro" id="IPR044913">
    <property type="entry name" value="P_trefoil_dom_sf"/>
</dbReference>
<dbReference type="OrthoDB" id="6282669at2759"/>
<dbReference type="CDD" id="cd00111">
    <property type="entry name" value="Trefoil"/>
    <property type="match status" value="1"/>
</dbReference>
<evidence type="ECO:0000259" key="4">
    <source>
        <dbReference type="PROSITE" id="PS51448"/>
    </source>
</evidence>
<dbReference type="InterPro" id="IPR000519">
    <property type="entry name" value="P_trefoil_dom"/>
</dbReference>
<feature type="domain" description="P-type" evidence="4">
    <location>
        <begin position="62"/>
        <end position="110"/>
    </location>
</feature>
<dbReference type="EMBL" id="CAAALY010047653">
    <property type="protein sequence ID" value="VEL20706.1"/>
    <property type="molecule type" value="Genomic_DNA"/>
</dbReference>
<gene>
    <name evidence="5" type="ORF">PXEA_LOCUS14146</name>
</gene>
<dbReference type="PROSITE" id="PS51448">
    <property type="entry name" value="P_TREFOIL_2"/>
    <property type="match status" value="1"/>
</dbReference>
<comment type="caution">
    <text evidence="2">Lacks conserved residue(s) required for the propagation of feature annotation.</text>
</comment>
<evidence type="ECO:0000256" key="3">
    <source>
        <dbReference type="SAM" id="SignalP"/>
    </source>
</evidence>
<keyword evidence="1" id="KW-1015">Disulfide bond</keyword>
<dbReference type="InterPro" id="IPR017957">
    <property type="entry name" value="P_trefoil_CS"/>
</dbReference>
<evidence type="ECO:0000256" key="1">
    <source>
        <dbReference type="ARBA" id="ARBA00023157"/>
    </source>
</evidence>
<comment type="caution">
    <text evidence="5">The sequence shown here is derived from an EMBL/GenBank/DDBJ whole genome shotgun (WGS) entry which is preliminary data.</text>
</comment>
<dbReference type="Gene3D" id="4.10.110.10">
    <property type="entry name" value="Spasmolytic Protein, domain 1"/>
    <property type="match status" value="1"/>
</dbReference>
<dbReference type="Pfam" id="PF00088">
    <property type="entry name" value="Trefoil"/>
    <property type="match status" value="1"/>
</dbReference>
<keyword evidence="6" id="KW-1185">Reference proteome</keyword>
<reference evidence="5" key="1">
    <citation type="submission" date="2018-11" db="EMBL/GenBank/DDBJ databases">
        <authorList>
            <consortium name="Pathogen Informatics"/>
        </authorList>
    </citation>
    <scope>NUCLEOTIDE SEQUENCE</scope>
</reference>
<proteinExistence type="predicted"/>
<dbReference type="Proteomes" id="UP000784294">
    <property type="component" value="Unassembled WGS sequence"/>
</dbReference>
<accession>A0A3S5AN39</accession>
<dbReference type="PROSITE" id="PS00025">
    <property type="entry name" value="P_TREFOIL_1"/>
    <property type="match status" value="1"/>
</dbReference>
<dbReference type="Gene3D" id="2.60.40.1760">
    <property type="entry name" value="glycosyl hydrolase (family 31)"/>
    <property type="match status" value="1"/>
</dbReference>
<evidence type="ECO:0000313" key="6">
    <source>
        <dbReference type="Proteomes" id="UP000784294"/>
    </source>
</evidence>
<dbReference type="AlphaFoldDB" id="A0A3S5AN39"/>
<feature type="chain" id="PRO_5018584524" description="P-type domain-containing protein" evidence="3">
    <location>
        <begin position="36"/>
        <end position="221"/>
    </location>
</feature>
<keyword evidence="3" id="KW-0732">Signal</keyword>
<organism evidence="5 6">
    <name type="scientific">Protopolystoma xenopodis</name>
    <dbReference type="NCBI Taxonomy" id="117903"/>
    <lineage>
        <taxon>Eukaryota</taxon>
        <taxon>Metazoa</taxon>
        <taxon>Spiralia</taxon>
        <taxon>Lophotrochozoa</taxon>
        <taxon>Platyhelminthes</taxon>
        <taxon>Monogenea</taxon>
        <taxon>Polyopisthocotylea</taxon>
        <taxon>Polystomatidea</taxon>
        <taxon>Polystomatidae</taxon>
        <taxon>Protopolystoma</taxon>
    </lineage>
</organism>
<evidence type="ECO:0000256" key="2">
    <source>
        <dbReference type="PROSITE-ProRule" id="PRU00779"/>
    </source>
</evidence>
<dbReference type="SMART" id="SM00018">
    <property type="entry name" value="PD"/>
    <property type="match status" value="1"/>
</dbReference>
<name>A0A3S5AN39_9PLAT</name>
<sequence>MWPKIVCGYDAGGLQIRLPQTVLWLLLFNAMVAESARPSWFLEGGPLQLQRWLQGRPSLPEDACLEIRNNERLDCNPETGASQKQCEDRGCCWLAPSPGINGMPHCFFPAGYPSFRAVRVAETERGYRVSLEKQGPKYMPEEEFTRAQAEVTYETASRLRIRITMPEVSPDRWEPPIPLSRPDKQAPKRRDYKLVFEEKPFGLKASRPCITIILWIVFKSC</sequence>
<evidence type="ECO:0000313" key="5">
    <source>
        <dbReference type="EMBL" id="VEL20706.1"/>
    </source>
</evidence>